<dbReference type="GO" id="GO:0022857">
    <property type="term" value="F:transmembrane transporter activity"/>
    <property type="evidence" value="ECO:0007669"/>
    <property type="project" value="UniProtKB-UniRule"/>
</dbReference>
<dbReference type="InterPro" id="IPR055348">
    <property type="entry name" value="DctQ"/>
</dbReference>
<feature type="transmembrane region" description="Helical" evidence="9">
    <location>
        <begin position="34"/>
        <end position="55"/>
    </location>
</feature>
<comment type="subunit">
    <text evidence="9">The complex comprises the extracytoplasmic solute receptor protein and the two transmembrane proteins.</text>
</comment>
<evidence type="ECO:0000256" key="8">
    <source>
        <dbReference type="ARBA" id="ARBA00038436"/>
    </source>
</evidence>
<keyword evidence="2 9" id="KW-0813">Transport</keyword>
<keyword evidence="6 9" id="KW-1133">Transmembrane helix</keyword>
<accession>A0A1P8UQZ3</accession>
<evidence type="ECO:0000256" key="4">
    <source>
        <dbReference type="ARBA" id="ARBA00022519"/>
    </source>
</evidence>
<evidence type="ECO:0000256" key="6">
    <source>
        <dbReference type="ARBA" id="ARBA00022989"/>
    </source>
</evidence>
<dbReference type="Pfam" id="PF04290">
    <property type="entry name" value="DctQ"/>
    <property type="match status" value="1"/>
</dbReference>
<keyword evidence="7 9" id="KW-0472">Membrane</keyword>
<evidence type="ECO:0000256" key="7">
    <source>
        <dbReference type="ARBA" id="ARBA00023136"/>
    </source>
</evidence>
<dbReference type="STRING" id="1250539.Ga0080574_TMP1491"/>
<evidence type="ECO:0000259" key="10">
    <source>
        <dbReference type="Pfam" id="PF04290"/>
    </source>
</evidence>
<protein>
    <recommendedName>
        <fullName evidence="9">TRAP transporter small permease protein</fullName>
    </recommendedName>
</protein>
<dbReference type="GO" id="GO:0005886">
    <property type="term" value="C:plasma membrane"/>
    <property type="evidence" value="ECO:0007669"/>
    <property type="project" value="UniProtKB-SubCell"/>
</dbReference>
<keyword evidence="3" id="KW-1003">Cell membrane</keyword>
<dbReference type="GO" id="GO:0015740">
    <property type="term" value="P:C4-dicarboxylate transport"/>
    <property type="evidence" value="ECO:0007669"/>
    <property type="project" value="TreeGrafter"/>
</dbReference>
<keyword evidence="4 9" id="KW-0997">Cell inner membrane</keyword>
<dbReference type="PANTHER" id="PTHR35011:SF2">
    <property type="entry name" value="2,3-DIKETO-L-GULONATE TRAP TRANSPORTER SMALL PERMEASE PROTEIN YIAM"/>
    <property type="match status" value="1"/>
</dbReference>
<dbReference type="RefSeq" id="WP_076696659.1">
    <property type="nucleotide sequence ID" value="NZ_CP015093.1"/>
</dbReference>
<keyword evidence="12" id="KW-1185">Reference proteome</keyword>
<evidence type="ECO:0000256" key="1">
    <source>
        <dbReference type="ARBA" id="ARBA00004429"/>
    </source>
</evidence>
<organism evidence="11 12">
    <name type="scientific">Salipiger abyssi</name>
    <dbReference type="NCBI Taxonomy" id="1250539"/>
    <lineage>
        <taxon>Bacteria</taxon>
        <taxon>Pseudomonadati</taxon>
        <taxon>Pseudomonadota</taxon>
        <taxon>Alphaproteobacteria</taxon>
        <taxon>Rhodobacterales</taxon>
        <taxon>Roseobacteraceae</taxon>
        <taxon>Salipiger</taxon>
    </lineage>
</organism>
<dbReference type="EMBL" id="CP015093">
    <property type="protein sequence ID" value="APZ51825.1"/>
    <property type="molecule type" value="Genomic_DNA"/>
</dbReference>
<feature type="transmembrane region" description="Helical" evidence="9">
    <location>
        <begin position="106"/>
        <end position="130"/>
    </location>
</feature>
<evidence type="ECO:0000256" key="2">
    <source>
        <dbReference type="ARBA" id="ARBA00022448"/>
    </source>
</evidence>
<comment type="function">
    <text evidence="9">Part of the tripartite ATP-independent periplasmic (TRAP) transport system.</text>
</comment>
<comment type="subcellular location">
    <subcellularLocation>
        <location evidence="1 9">Cell inner membrane</location>
        <topology evidence="1 9">Multi-pass membrane protein</topology>
    </subcellularLocation>
</comment>
<evidence type="ECO:0000313" key="11">
    <source>
        <dbReference type="EMBL" id="APZ51825.1"/>
    </source>
</evidence>
<dbReference type="PANTHER" id="PTHR35011">
    <property type="entry name" value="2,3-DIKETO-L-GULONATE TRAP TRANSPORTER SMALL PERMEASE PROTEIN YIAM"/>
    <property type="match status" value="1"/>
</dbReference>
<evidence type="ECO:0000256" key="9">
    <source>
        <dbReference type="RuleBase" id="RU369079"/>
    </source>
</evidence>
<dbReference type="OrthoDB" id="4964541at2"/>
<feature type="transmembrane region" description="Helical" evidence="9">
    <location>
        <begin position="164"/>
        <end position="183"/>
    </location>
</feature>
<dbReference type="InterPro" id="IPR007387">
    <property type="entry name" value="TRAP_DctQ"/>
</dbReference>
<dbReference type="Proteomes" id="UP000187059">
    <property type="component" value="Chromosome"/>
</dbReference>
<evidence type="ECO:0000313" key="12">
    <source>
        <dbReference type="Proteomes" id="UP000187059"/>
    </source>
</evidence>
<dbReference type="KEGG" id="paby:Ga0080574_TMP1491"/>
<gene>
    <name evidence="11" type="ORF">Ga0080574_TMP1491</name>
</gene>
<sequence length="194" mass="20649">MTAAHRASGPKAGQSSGIARALARADRVLARIEMAAAAALVAGLSGVLAAAALARAMARPLIWADELAVLLMAMACFLGASALLARDGHVAVTALTDRLPRRARAWALLAREALLMAVIVVFALLVWRWFDPLAPLRPPPEPGAFVLPNFLYQEPTATLGLRKLWFWLALPVFCLGALCHMAVRLGRALRGLAC</sequence>
<keyword evidence="5 9" id="KW-0812">Transmembrane</keyword>
<comment type="similarity">
    <text evidence="8 9">Belongs to the TRAP transporter small permease family.</text>
</comment>
<proteinExistence type="inferred from homology"/>
<dbReference type="AlphaFoldDB" id="A0A1P8UQZ3"/>
<reference evidence="11 12" key="1">
    <citation type="submission" date="2016-04" db="EMBL/GenBank/DDBJ databases">
        <title>Deep-sea bacteria in the southern Pacific.</title>
        <authorList>
            <person name="Tang K."/>
        </authorList>
    </citation>
    <scope>NUCLEOTIDE SEQUENCE [LARGE SCALE GENOMIC DNA]</scope>
    <source>
        <strain evidence="11 12">JLT2014</strain>
    </source>
</reference>
<name>A0A1P8UQZ3_9RHOB</name>
<evidence type="ECO:0000256" key="5">
    <source>
        <dbReference type="ARBA" id="ARBA00022692"/>
    </source>
</evidence>
<feature type="transmembrane region" description="Helical" evidence="9">
    <location>
        <begin position="67"/>
        <end position="85"/>
    </location>
</feature>
<feature type="domain" description="Tripartite ATP-independent periplasmic transporters DctQ component" evidence="10">
    <location>
        <begin position="46"/>
        <end position="190"/>
    </location>
</feature>
<evidence type="ECO:0000256" key="3">
    <source>
        <dbReference type="ARBA" id="ARBA00022475"/>
    </source>
</evidence>